<feature type="region of interest" description="Disordered" evidence="1">
    <location>
        <begin position="37"/>
        <end position="70"/>
    </location>
</feature>
<name>A0AAV1CX25_OLDCO</name>
<keyword evidence="3" id="KW-1185">Reference proteome</keyword>
<gene>
    <name evidence="2" type="ORF">OLC1_LOCUS9345</name>
</gene>
<dbReference type="AlphaFoldDB" id="A0AAV1CX25"/>
<evidence type="ECO:0000256" key="1">
    <source>
        <dbReference type="SAM" id="MobiDB-lite"/>
    </source>
</evidence>
<evidence type="ECO:0000313" key="2">
    <source>
        <dbReference type="EMBL" id="CAI9099294.1"/>
    </source>
</evidence>
<evidence type="ECO:0000313" key="3">
    <source>
        <dbReference type="Proteomes" id="UP001161247"/>
    </source>
</evidence>
<dbReference type="Proteomes" id="UP001161247">
    <property type="component" value="Chromosome 3"/>
</dbReference>
<organism evidence="2 3">
    <name type="scientific">Oldenlandia corymbosa var. corymbosa</name>
    <dbReference type="NCBI Taxonomy" id="529605"/>
    <lineage>
        <taxon>Eukaryota</taxon>
        <taxon>Viridiplantae</taxon>
        <taxon>Streptophyta</taxon>
        <taxon>Embryophyta</taxon>
        <taxon>Tracheophyta</taxon>
        <taxon>Spermatophyta</taxon>
        <taxon>Magnoliopsida</taxon>
        <taxon>eudicotyledons</taxon>
        <taxon>Gunneridae</taxon>
        <taxon>Pentapetalae</taxon>
        <taxon>asterids</taxon>
        <taxon>lamiids</taxon>
        <taxon>Gentianales</taxon>
        <taxon>Rubiaceae</taxon>
        <taxon>Rubioideae</taxon>
        <taxon>Spermacoceae</taxon>
        <taxon>Hedyotis-Oldenlandia complex</taxon>
        <taxon>Oldenlandia</taxon>
    </lineage>
</organism>
<proteinExistence type="predicted"/>
<sequence length="122" mass="13275">MKVGLGKNKCGYCWGGHSKKTFPRLVEARKAGIPLSTIKAKAPVDPPQPKKKGRPPKATNTTSNVEPTIGQKKRRGFTVLFENSDAFPSLMMTVLVLQLQEIREAQENMAAGGPHAEIPPLL</sequence>
<dbReference type="EMBL" id="OX459120">
    <property type="protein sequence ID" value="CAI9099294.1"/>
    <property type="molecule type" value="Genomic_DNA"/>
</dbReference>
<reference evidence="2" key="1">
    <citation type="submission" date="2023-03" db="EMBL/GenBank/DDBJ databases">
        <authorList>
            <person name="Julca I."/>
        </authorList>
    </citation>
    <scope>NUCLEOTIDE SEQUENCE</scope>
</reference>
<accession>A0AAV1CX25</accession>
<protein>
    <submittedName>
        <fullName evidence="2">OLC1v1036082C1</fullName>
    </submittedName>
</protein>